<organism evidence="1 2">
    <name type="scientific">Arenibacter certesii</name>
    <dbReference type="NCBI Taxonomy" id="228955"/>
    <lineage>
        <taxon>Bacteria</taxon>
        <taxon>Pseudomonadati</taxon>
        <taxon>Bacteroidota</taxon>
        <taxon>Flavobacteriia</taxon>
        <taxon>Flavobacteriales</taxon>
        <taxon>Flavobacteriaceae</taxon>
        <taxon>Arenibacter</taxon>
    </lineage>
</organism>
<evidence type="ECO:0008006" key="3">
    <source>
        <dbReference type="Google" id="ProtNLM"/>
    </source>
</evidence>
<dbReference type="AlphaFoldDB" id="A0A918IZA2"/>
<dbReference type="Proteomes" id="UP000634668">
    <property type="component" value="Unassembled WGS sequence"/>
</dbReference>
<accession>A0A918IZA2</accession>
<name>A0A918IZA2_9FLAO</name>
<dbReference type="SUPFAM" id="SSF53756">
    <property type="entry name" value="UDP-Glycosyltransferase/glycogen phosphorylase"/>
    <property type="match status" value="1"/>
</dbReference>
<dbReference type="EMBL" id="BMWP01000016">
    <property type="protein sequence ID" value="GGW38960.1"/>
    <property type="molecule type" value="Genomic_DNA"/>
</dbReference>
<evidence type="ECO:0000313" key="1">
    <source>
        <dbReference type="EMBL" id="GGW38960.1"/>
    </source>
</evidence>
<comment type="caution">
    <text evidence="1">The sequence shown here is derived from an EMBL/GenBank/DDBJ whole genome shotgun (WGS) entry which is preliminary data.</text>
</comment>
<evidence type="ECO:0000313" key="2">
    <source>
        <dbReference type="Proteomes" id="UP000634668"/>
    </source>
</evidence>
<reference evidence="1" key="1">
    <citation type="journal article" date="2014" name="Int. J. Syst. Evol. Microbiol.">
        <title>Complete genome sequence of Corynebacterium casei LMG S-19264T (=DSM 44701T), isolated from a smear-ripened cheese.</title>
        <authorList>
            <consortium name="US DOE Joint Genome Institute (JGI-PGF)"/>
            <person name="Walter F."/>
            <person name="Albersmeier A."/>
            <person name="Kalinowski J."/>
            <person name="Ruckert C."/>
        </authorList>
    </citation>
    <scope>NUCLEOTIDE SEQUENCE</scope>
    <source>
        <strain evidence="1">KCTC 12113</strain>
    </source>
</reference>
<protein>
    <recommendedName>
        <fullName evidence="3">Glycosyltransferase family 1 protein</fullName>
    </recommendedName>
</protein>
<keyword evidence="2" id="KW-1185">Reference proteome</keyword>
<dbReference type="RefSeq" id="WP_026813647.1">
    <property type="nucleotide sequence ID" value="NZ_BMWP01000016.1"/>
</dbReference>
<dbReference type="Gene3D" id="3.40.50.2000">
    <property type="entry name" value="Glycogen Phosphorylase B"/>
    <property type="match status" value="1"/>
</dbReference>
<proteinExistence type="predicted"/>
<sequence>MNLIIIPFHDWRKSQSEGFRTRDVHFIKSLSTSDTVEKILVINRPSTWLELLYKRSNKKIKGKIVLSKGRFILTKVDKNIYIADYHSSDVLGQIKDKHLWFIERYNDLAYKNFIYTCCKKLNINDYNLIIQNVFSYKLGVSLFAKHKLFDAWDNFLKFPAYKQIRANLREGYKELSKNIPLWITNSEENISFYTSEFNVKSIHLMKNGVKVDFLANSNISPKDLKNIPKPIIGFGGKISYLLDYNLINYLTEDNPSSSFVFVGQILDKEVYKKIIKRSNVFFLGDKNYSIYPNYVMNFDICIVPYNINEGQHGGDSMKAYEYLLTGKKVVGTIGNGLQDLEEYIYLAQDQQEFSNALKNVTNDKPRINIKNHSWESKSIELLNILEK</sequence>
<reference evidence="1" key="2">
    <citation type="submission" date="2020-09" db="EMBL/GenBank/DDBJ databases">
        <authorList>
            <person name="Sun Q."/>
            <person name="Kim S."/>
        </authorList>
    </citation>
    <scope>NUCLEOTIDE SEQUENCE</scope>
    <source>
        <strain evidence="1">KCTC 12113</strain>
    </source>
</reference>
<gene>
    <name evidence="1" type="ORF">GCM10007383_24670</name>
</gene>